<keyword evidence="1" id="KW-1133">Transmembrane helix</keyword>
<protein>
    <submittedName>
        <fullName evidence="2">Uncharacterized protein</fullName>
    </submittedName>
</protein>
<name>A0AAW0LPX8_QUESU</name>
<proteinExistence type="predicted"/>
<dbReference type="EMBL" id="PKMF04000065">
    <property type="protein sequence ID" value="KAK7853455.1"/>
    <property type="molecule type" value="Genomic_DNA"/>
</dbReference>
<evidence type="ECO:0000313" key="2">
    <source>
        <dbReference type="EMBL" id="KAK7853455.1"/>
    </source>
</evidence>
<evidence type="ECO:0000256" key="1">
    <source>
        <dbReference type="SAM" id="Phobius"/>
    </source>
</evidence>
<dbReference type="AlphaFoldDB" id="A0AAW0LPX8"/>
<gene>
    <name evidence="2" type="ORF">CFP56_035783</name>
</gene>
<reference evidence="2 3" key="1">
    <citation type="journal article" date="2018" name="Sci. Data">
        <title>The draft genome sequence of cork oak.</title>
        <authorList>
            <person name="Ramos A.M."/>
            <person name="Usie A."/>
            <person name="Barbosa P."/>
            <person name="Barros P.M."/>
            <person name="Capote T."/>
            <person name="Chaves I."/>
            <person name="Simoes F."/>
            <person name="Abreu I."/>
            <person name="Carrasquinho I."/>
            <person name="Faro C."/>
            <person name="Guimaraes J.B."/>
            <person name="Mendonca D."/>
            <person name="Nobrega F."/>
            <person name="Rodrigues L."/>
            <person name="Saibo N.J.M."/>
            <person name="Varela M.C."/>
            <person name="Egas C."/>
            <person name="Matos J."/>
            <person name="Miguel C.M."/>
            <person name="Oliveira M.M."/>
            <person name="Ricardo C.P."/>
            <person name="Goncalves S."/>
        </authorList>
    </citation>
    <scope>NUCLEOTIDE SEQUENCE [LARGE SCALE GENOMIC DNA]</scope>
    <source>
        <strain evidence="3">cv. HL8</strain>
    </source>
</reference>
<keyword evidence="1" id="KW-0812">Transmembrane</keyword>
<dbReference type="Proteomes" id="UP000237347">
    <property type="component" value="Unassembled WGS sequence"/>
</dbReference>
<keyword evidence="3" id="KW-1185">Reference proteome</keyword>
<feature type="transmembrane region" description="Helical" evidence="1">
    <location>
        <begin position="12"/>
        <end position="34"/>
    </location>
</feature>
<sequence length="83" mass="8872">MLALKQTGLLSILFAYFVPIIFIVIAIWMAVVLFKIIERLAFILCWACECNVGGAPPISSIPLSALGVLDGDGLCSSSVKESL</sequence>
<accession>A0AAW0LPX8</accession>
<organism evidence="2 3">
    <name type="scientific">Quercus suber</name>
    <name type="common">Cork oak</name>
    <dbReference type="NCBI Taxonomy" id="58331"/>
    <lineage>
        <taxon>Eukaryota</taxon>
        <taxon>Viridiplantae</taxon>
        <taxon>Streptophyta</taxon>
        <taxon>Embryophyta</taxon>
        <taxon>Tracheophyta</taxon>
        <taxon>Spermatophyta</taxon>
        <taxon>Magnoliopsida</taxon>
        <taxon>eudicotyledons</taxon>
        <taxon>Gunneridae</taxon>
        <taxon>Pentapetalae</taxon>
        <taxon>rosids</taxon>
        <taxon>fabids</taxon>
        <taxon>Fagales</taxon>
        <taxon>Fagaceae</taxon>
        <taxon>Quercus</taxon>
    </lineage>
</organism>
<keyword evidence="1" id="KW-0472">Membrane</keyword>
<comment type="caution">
    <text evidence="2">The sequence shown here is derived from an EMBL/GenBank/DDBJ whole genome shotgun (WGS) entry which is preliminary data.</text>
</comment>
<evidence type="ECO:0000313" key="3">
    <source>
        <dbReference type="Proteomes" id="UP000237347"/>
    </source>
</evidence>